<dbReference type="InterPro" id="IPR027450">
    <property type="entry name" value="AlkB-like"/>
</dbReference>
<evidence type="ECO:0000256" key="3">
    <source>
        <dbReference type="ARBA" id="ARBA00022679"/>
    </source>
</evidence>
<sequence>MQLLQAVDWMPHEGDDVTVQKALKHRRVKHYGYEFCYDSNNVDKDKPLPGGLPVECEAVLQRCVADGHISVLPDQLTVNQYRSGQGIPPHVDTHSAFEDTILSLSLGAKTVMDFKHPDGRCVAVVLPERSLLVMKGESRYLWTHGITPRKTDVVPVSETRGSGVMTSDLSNLTLSRRETRTSLTFRKIRRHPCKCSYPSVCDSQLPGSPPTVPAADAEAWHLESQYVHQVYEQISSHFSSTRHSPWPQVRDFLLSLPAGSVLADVGCGNGKYLGINPEVMSVGCDRSANLVQICKGRGYEAFVSDALSVPMRSGICDACISIAVIHHFSTTERRRAAVRELLRLLKAGGRALVYVWAMEQEYKNQKSKYLKERTAGSSLEKVEELISEENKSRQQKEGNKCADDTDGHVMPPRIKVHTNRTAFLSQDLLVPWHLKANVDNNKDAVSAATEAPVFHRYYHVFQQGELEDLCLAEAGVKLLRSYHDQGNWCVELEKTQ</sequence>
<dbReference type="PANTHER" id="PTHR13069:SF21">
    <property type="entry name" value="ALKYLATED DNA REPAIR PROTEIN ALKB HOMOLOG 8"/>
    <property type="match status" value="1"/>
</dbReference>
<protein>
    <recommendedName>
        <fullName evidence="7">Fe2OG dioxygenase domain-containing protein</fullName>
    </recommendedName>
</protein>
<evidence type="ECO:0000256" key="2">
    <source>
        <dbReference type="ARBA" id="ARBA00022603"/>
    </source>
</evidence>
<keyword evidence="9" id="KW-1185">Reference proteome</keyword>
<comment type="caution">
    <text evidence="8">The sequence shown here is derived from an EMBL/GenBank/DDBJ whole genome shotgun (WGS) entry which is preliminary data.</text>
</comment>
<dbReference type="Gene3D" id="3.40.50.150">
    <property type="entry name" value="Vaccinia Virus protein VP39"/>
    <property type="match status" value="1"/>
</dbReference>
<accession>A0A553QPZ4</accession>
<dbReference type="Pfam" id="PF13532">
    <property type="entry name" value="2OG-FeII_Oxy_2"/>
    <property type="match status" value="1"/>
</dbReference>
<dbReference type="SUPFAM" id="SSF51197">
    <property type="entry name" value="Clavaminate synthase-like"/>
    <property type="match status" value="1"/>
</dbReference>
<gene>
    <name evidence="8" type="ORF">DNTS_006469</name>
</gene>
<feature type="region of interest" description="Disordered" evidence="6">
    <location>
        <begin position="387"/>
        <end position="409"/>
    </location>
</feature>
<dbReference type="InterPro" id="IPR051422">
    <property type="entry name" value="AlkB_tRNA_MeTrf/Diox"/>
</dbReference>
<dbReference type="STRING" id="623744.A0A553QPZ4"/>
<dbReference type="Proteomes" id="UP000316079">
    <property type="component" value="Unassembled WGS sequence"/>
</dbReference>
<dbReference type="FunFam" id="2.60.120.590:FF:000012">
    <property type="entry name" value="AlkB homolog 8, tRNA methyltransferase"/>
    <property type="match status" value="1"/>
</dbReference>
<organism evidence="8 9">
    <name type="scientific">Danionella cerebrum</name>
    <dbReference type="NCBI Taxonomy" id="2873325"/>
    <lineage>
        <taxon>Eukaryota</taxon>
        <taxon>Metazoa</taxon>
        <taxon>Chordata</taxon>
        <taxon>Craniata</taxon>
        <taxon>Vertebrata</taxon>
        <taxon>Euteleostomi</taxon>
        <taxon>Actinopterygii</taxon>
        <taxon>Neopterygii</taxon>
        <taxon>Teleostei</taxon>
        <taxon>Ostariophysi</taxon>
        <taxon>Cypriniformes</taxon>
        <taxon>Danionidae</taxon>
        <taxon>Danioninae</taxon>
        <taxon>Danionella</taxon>
    </lineage>
</organism>
<dbReference type="SUPFAM" id="SSF53335">
    <property type="entry name" value="S-adenosyl-L-methionine-dependent methyltransferases"/>
    <property type="match status" value="1"/>
</dbReference>
<dbReference type="InterPro" id="IPR029063">
    <property type="entry name" value="SAM-dependent_MTases_sf"/>
</dbReference>
<dbReference type="InterPro" id="IPR013216">
    <property type="entry name" value="Methyltransf_11"/>
</dbReference>
<feature type="compositionally biased region" description="Basic and acidic residues" evidence="6">
    <location>
        <begin position="387"/>
        <end position="407"/>
    </location>
</feature>
<dbReference type="EMBL" id="SRMA01025685">
    <property type="protein sequence ID" value="TRY92045.1"/>
    <property type="molecule type" value="Genomic_DNA"/>
</dbReference>
<evidence type="ECO:0000256" key="5">
    <source>
        <dbReference type="ARBA" id="ARBA00022884"/>
    </source>
</evidence>
<keyword evidence="5" id="KW-0694">RNA-binding</keyword>
<name>A0A553QPZ4_9TELE</name>
<dbReference type="Gene3D" id="2.60.120.1520">
    <property type="match status" value="1"/>
</dbReference>
<comment type="cofactor">
    <cofactor evidence="1">
        <name>Fe(2+)</name>
        <dbReference type="ChEBI" id="CHEBI:29033"/>
    </cofactor>
</comment>
<keyword evidence="2" id="KW-0489">Methyltransferase</keyword>
<dbReference type="GO" id="GO:0008757">
    <property type="term" value="F:S-adenosylmethionine-dependent methyltransferase activity"/>
    <property type="evidence" value="ECO:0007669"/>
    <property type="project" value="InterPro"/>
</dbReference>
<feature type="domain" description="Fe2OG dioxygenase" evidence="7">
    <location>
        <begin position="72"/>
        <end position="189"/>
    </location>
</feature>
<evidence type="ECO:0000256" key="6">
    <source>
        <dbReference type="SAM" id="MobiDB-lite"/>
    </source>
</evidence>
<dbReference type="GO" id="GO:0000049">
    <property type="term" value="F:tRNA binding"/>
    <property type="evidence" value="ECO:0007669"/>
    <property type="project" value="TreeGrafter"/>
</dbReference>
<keyword evidence="4" id="KW-0862">Zinc</keyword>
<reference evidence="8 9" key="1">
    <citation type="journal article" date="2019" name="Sci. Data">
        <title>Hybrid genome assembly and annotation of Danionella translucida.</title>
        <authorList>
            <person name="Kadobianskyi M."/>
            <person name="Schulze L."/>
            <person name="Schuelke M."/>
            <person name="Judkewitz B."/>
        </authorList>
    </citation>
    <scope>NUCLEOTIDE SEQUENCE [LARGE SCALE GENOMIC DNA]</scope>
    <source>
        <strain evidence="8 9">Bolton</strain>
    </source>
</reference>
<dbReference type="GO" id="GO:0106335">
    <property type="term" value="F:tRNA (5-carboxymethyluridine(34)-5-O)-methyltransferase activity"/>
    <property type="evidence" value="ECO:0007669"/>
    <property type="project" value="TreeGrafter"/>
</dbReference>
<dbReference type="AlphaFoldDB" id="A0A553QPZ4"/>
<keyword evidence="3" id="KW-0808">Transferase</keyword>
<evidence type="ECO:0000256" key="1">
    <source>
        <dbReference type="ARBA" id="ARBA00001954"/>
    </source>
</evidence>
<dbReference type="PANTHER" id="PTHR13069">
    <property type="entry name" value="ALKYLATED DNA REPAIR PROTEIN ALKB HOMOLOG 8"/>
    <property type="match status" value="1"/>
</dbReference>
<evidence type="ECO:0000259" key="7">
    <source>
        <dbReference type="PROSITE" id="PS51471"/>
    </source>
</evidence>
<dbReference type="GO" id="GO:0005737">
    <property type="term" value="C:cytoplasm"/>
    <property type="evidence" value="ECO:0007669"/>
    <property type="project" value="TreeGrafter"/>
</dbReference>
<evidence type="ECO:0000256" key="4">
    <source>
        <dbReference type="ARBA" id="ARBA00022833"/>
    </source>
</evidence>
<dbReference type="GO" id="GO:0002098">
    <property type="term" value="P:tRNA wobble uridine modification"/>
    <property type="evidence" value="ECO:0007669"/>
    <property type="project" value="TreeGrafter"/>
</dbReference>
<dbReference type="InterPro" id="IPR005123">
    <property type="entry name" value="Oxoglu/Fe-dep_dioxygenase_dom"/>
</dbReference>
<dbReference type="GO" id="GO:0005634">
    <property type="term" value="C:nucleus"/>
    <property type="evidence" value="ECO:0007669"/>
    <property type="project" value="TreeGrafter"/>
</dbReference>
<dbReference type="Pfam" id="PF08241">
    <property type="entry name" value="Methyltransf_11"/>
    <property type="match status" value="1"/>
</dbReference>
<dbReference type="CDD" id="cd02440">
    <property type="entry name" value="AdoMet_MTases"/>
    <property type="match status" value="1"/>
</dbReference>
<dbReference type="PROSITE" id="PS51471">
    <property type="entry name" value="FE2OG_OXY"/>
    <property type="match status" value="1"/>
</dbReference>
<proteinExistence type="predicted"/>
<dbReference type="GO" id="GO:0030488">
    <property type="term" value="P:tRNA methylation"/>
    <property type="evidence" value="ECO:0007669"/>
    <property type="project" value="TreeGrafter"/>
</dbReference>
<evidence type="ECO:0000313" key="8">
    <source>
        <dbReference type="EMBL" id="TRY92045.1"/>
    </source>
</evidence>
<dbReference type="OrthoDB" id="271595at2759"/>
<evidence type="ECO:0000313" key="9">
    <source>
        <dbReference type="Proteomes" id="UP000316079"/>
    </source>
</evidence>